<name>A0A552HAR3_MICVR</name>
<dbReference type="EMBL" id="SFAZ01000292">
    <property type="protein sequence ID" value="TRU68323.1"/>
    <property type="molecule type" value="Genomic_DNA"/>
</dbReference>
<accession>A0A552HAR3</accession>
<evidence type="ECO:0000313" key="2">
    <source>
        <dbReference type="Proteomes" id="UP000320674"/>
    </source>
</evidence>
<evidence type="ECO:0000313" key="1">
    <source>
        <dbReference type="EMBL" id="TRU68323.1"/>
    </source>
</evidence>
<protein>
    <submittedName>
        <fullName evidence="1">Uncharacterized protein</fullName>
    </submittedName>
</protein>
<reference evidence="1 2" key="1">
    <citation type="submission" date="2019-01" db="EMBL/GenBank/DDBJ databases">
        <title>Coherence of Microcystis species and biogeography revealed through population genomics.</title>
        <authorList>
            <person name="Perez-Carrascal O.M."/>
            <person name="Terrat Y."/>
            <person name="Giani A."/>
            <person name="Fortin N."/>
            <person name="Tromas N."/>
            <person name="Shapiro B.J."/>
        </authorList>
    </citation>
    <scope>NUCLEOTIDE SEQUENCE [LARGE SCALE GENOMIC DNA]</scope>
    <source>
        <strain evidence="1">Mv_BB_P_19951000_S68D</strain>
    </source>
</reference>
<dbReference type="AlphaFoldDB" id="A0A552HAR3"/>
<proteinExistence type="predicted"/>
<gene>
    <name evidence="1" type="ORF">EWV77_20375</name>
</gene>
<dbReference type="Proteomes" id="UP000320674">
    <property type="component" value="Unassembled WGS sequence"/>
</dbReference>
<sequence length="60" mass="6471">MGDGEMGREGKGNQKNLDQRIQDLSNYSKAASCFGSSLLGMVRSGGINRLNPDLARDLID</sequence>
<organism evidence="1 2">
    <name type="scientific">Microcystis viridis Mv_BB_P_19951000_S68D</name>
    <dbReference type="NCBI Taxonomy" id="2486270"/>
    <lineage>
        <taxon>Bacteria</taxon>
        <taxon>Bacillati</taxon>
        <taxon>Cyanobacteriota</taxon>
        <taxon>Cyanophyceae</taxon>
        <taxon>Oscillatoriophycideae</taxon>
        <taxon>Chroococcales</taxon>
        <taxon>Microcystaceae</taxon>
        <taxon>Microcystis</taxon>
    </lineage>
</organism>
<comment type="caution">
    <text evidence="1">The sequence shown here is derived from an EMBL/GenBank/DDBJ whole genome shotgun (WGS) entry which is preliminary data.</text>
</comment>